<accession>A0A4Y2MWT5</accession>
<evidence type="ECO:0000313" key="2">
    <source>
        <dbReference type="Proteomes" id="UP000499080"/>
    </source>
</evidence>
<comment type="caution">
    <text evidence="1">The sequence shown here is derived from an EMBL/GenBank/DDBJ whole genome shotgun (WGS) entry which is preliminary data.</text>
</comment>
<evidence type="ECO:0000313" key="1">
    <source>
        <dbReference type="EMBL" id="GBN30317.1"/>
    </source>
</evidence>
<name>A0A4Y2MWT5_ARAVE</name>
<dbReference type="AlphaFoldDB" id="A0A4Y2MWT5"/>
<sequence>MNDSRRDVNTETGGGVIIALTGHRSTPPAGNTSRHRSGAELLCFSQHSQPSPPSIVAAALNPDTHENASFGQVTEFPHIRAVLPFRDYMHNTRRQHARPLINRSGILNREYSINRVILERQHVRNLESRSLFGSSGLCHSDFESGFSDWIHPIRESRSTLDGLVAAATARGFG</sequence>
<protein>
    <submittedName>
        <fullName evidence="1">Uncharacterized protein</fullName>
    </submittedName>
</protein>
<keyword evidence="2" id="KW-1185">Reference proteome</keyword>
<gene>
    <name evidence="1" type="ORF">AVEN_8160_1</name>
</gene>
<dbReference type="EMBL" id="BGPR01007895">
    <property type="protein sequence ID" value="GBN30317.1"/>
    <property type="molecule type" value="Genomic_DNA"/>
</dbReference>
<organism evidence="1 2">
    <name type="scientific">Araneus ventricosus</name>
    <name type="common">Orbweaver spider</name>
    <name type="synonym">Epeira ventricosa</name>
    <dbReference type="NCBI Taxonomy" id="182803"/>
    <lineage>
        <taxon>Eukaryota</taxon>
        <taxon>Metazoa</taxon>
        <taxon>Ecdysozoa</taxon>
        <taxon>Arthropoda</taxon>
        <taxon>Chelicerata</taxon>
        <taxon>Arachnida</taxon>
        <taxon>Araneae</taxon>
        <taxon>Araneomorphae</taxon>
        <taxon>Entelegynae</taxon>
        <taxon>Araneoidea</taxon>
        <taxon>Araneidae</taxon>
        <taxon>Araneus</taxon>
    </lineage>
</organism>
<proteinExistence type="predicted"/>
<dbReference type="Proteomes" id="UP000499080">
    <property type="component" value="Unassembled WGS sequence"/>
</dbReference>
<reference evidence="1 2" key="1">
    <citation type="journal article" date="2019" name="Sci. Rep.">
        <title>Orb-weaving spider Araneus ventricosus genome elucidates the spidroin gene catalogue.</title>
        <authorList>
            <person name="Kono N."/>
            <person name="Nakamura H."/>
            <person name="Ohtoshi R."/>
            <person name="Moran D.A.P."/>
            <person name="Shinohara A."/>
            <person name="Yoshida Y."/>
            <person name="Fujiwara M."/>
            <person name="Mori M."/>
            <person name="Tomita M."/>
            <person name="Arakawa K."/>
        </authorList>
    </citation>
    <scope>NUCLEOTIDE SEQUENCE [LARGE SCALE GENOMIC DNA]</scope>
</reference>